<dbReference type="AlphaFoldDB" id="A0ABD2JSP0"/>
<dbReference type="EMBL" id="JBICBT010000910">
    <property type="protein sequence ID" value="KAL3093647.1"/>
    <property type="molecule type" value="Genomic_DNA"/>
</dbReference>
<evidence type="ECO:0000256" key="1">
    <source>
        <dbReference type="SAM" id="Phobius"/>
    </source>
</evidence>
<keyword evidence="1" id="KW-1133">Transmembrane helix</keyword>
<accession>A0ABD2JSP0</accession>
<dbReference type="Pfam" id="PF21525">
    <property type="entry name" value="Nlp36"/>
    <property type="match status" value="1"/>
</dbReference>
<evidence type="ECO:0008006" key="4">
    <source>
        <dbReference type="Google" id="ProtNLM"/>
    </source>
</evidence>
<sequence length="105" mass="12416">MPKQSFDLIDYFGPLAVWIVFFSTIFVISVTCILWCCISETDDTTVFAKWGIGPTNPRQKRRRPLILAQQRHNWHKQMRQQHKMRVLVIQLLDQIGVQQKHPPPF</sequence>
<comment type="caution">
    <text evidence="2">The sequence shown here is derived from an EMBL/GenBank/DDBJ whole genome shotgun (WGS) entry which is preliminary data.</text>
</comment>
<keyword evidence="3" id="KW-1185">Reference proteome</keyword>
<feature type="transmembrane region" description="Helical" evidence="1">
    <location>
        <begin position="15"/>
        <end position="38"/>
    </location>
</feature>
<name>A0ABD2JSP0_9BILA</name>
<dbReference type="Proteomes" id="UP001620626">
    <property type="component" value="Unassembled WGS sequence"/>
</dbReference>
<evidence type="ECO:0000313" key="2">
    <source>
        <dbReference type="EMBL" id="KAL3093647.1"/>
    </source>
</evidence>
<reference evidence="2 3" key="1">
    <citation type="submission" date="2024-10" db="EMBL/GenBank/DDBJ databases">
        <authorList>
            <person name="Kim D."/>
        </authorList>
    </citation>
    <scope>NUCLEOTIDE SEQUENCE [LARGE SCALE GENOMIC DNA]</scope>
    <source>
        <strain evidence="2">BH-2024</strain>
    </source>
</reference>
<evidence type="ECO:0000313" key="3">
    <source>
        <dbReference type="Proteomes" id="UP001620626"/>
    </source>
</evidence>
<keyword evidence="1" id="KW-0472">Membrane</keyword>
<protein>
    <recommendedName>
        <fullName evidence="4">ATP synthase F0 subunit 8</fullName>
    </recommendedName>
</protein>
<gene>
    <name evidence="2" type="ORF">niasHT_026685</name>
</gene>
<keyword evidence="1" id="KW-0812">Transmembrane</keyword>
<proteinExistence type="predicted"/>
<organism evidence="2 3">
    <name type="scientific">Heterodera trifolii</name>
    <dbReference type="NCBI Taxonomy" id="157864"/>
    <lineage>
        <taxon>Eukaryota</taxon>
        <taxon>Metazoa</taxon>
        <taxon>Ecdysozoa</taxon>
        <taxon>Nematoda</taxon>
        <taxon>Chromadorea</taxon>
        <taxon>Rhabditida</taxon>
        <taxon>Tylenchina</taxon>
        <taxon>Tylenchomorpha</taxon>
        <taxon>Tylenchoidea</taxon>
        <taxon>Heteroderidae</taxon>
        <taxon>Heteroderinae</taxon>
        <taxon>Heterodera</taxon>
    </lineage>
</organism>